<dbReference type="NCBIfam" id="TIGR01313">
    <property type="entry name" value="therm_gnt_kin"/>
    <property type="match status" value="1"/>
</dbReference>
<comment type="pathway">
    <text evidence="1">Carbohydrate acid metabolism.</text>
</comment>
<comment type="catalytic activity">
    <reaction evidence="8 9">
        <text>D-gluconate + ATP = 6-phospho-D-gluconate + ADP + H(+)</text>
        <dbReference type="Rhea" id="RHEA:19433"/>
        <dbReference type="ChEBI" id="CHEBI:15378"/>
        <dbReference type="ChEBI" id="CHEBI:18391"/>
        <dbReference type="ChEBI" id="CHEBI:30616"/>
        <dbReference type="ChEBI" id="CHEBI:58759"/>
        <dbReference type="ChEBI" id="CHEBI:456216"/>
        <dbReference type="EC" id="2.7.1.12"/>
    </reaction>
</comment>
<evidence type="ECO:0000256" key="4">
    <source>
        <dbReference type="ARBA" id="ARBA00022679"/>
    </source>
</evidence>
<evidence type="ECO:0000313" key="11">
    <source>
        <dbReference type="Proteomes" id="UP001165667"/>
    </source>
</evidence>
<name>A0AA41Z1D8_9HYPH</name>
<dbReference type="GO" id="GO:0005524">
    <property type="term" value="F:ATP binding"/>
    <property type="evidence" value="ECO:0007669"/>
    <property type="project" value="UniProtKB-KW"/>
</dbReference>
<comment type="caution">
    <text evidence="10">The sequence shown here is derived from an EMBL/GenBank/DDBJ whole genome shotgun (WGS) entry which is preliminary data.</text>
</comment>
<dbReference type="RefSeq" id="WP_282587426.1">
    <property type="nucleotide sequence ID" value="NZ_JAMOIM010000020.1"/>
</dbReference>
<dbReference type="GO" id="GO:0005737">
    <property type="term" value="C:cytoplasm"/>
    <property type="evidence" value="ECO:0007669"/>
    <property type="project" value="TreeGrafter"/>
</dbReference>
<reference evidence="10" key="1">
    <citation type="submission" date="2022-05" db="EMBL/GenBank/DDBJ databases">
        <authorList>
            <person name="Pankratov T."/>
        </authorList>
    </citation>
    <scope>NUCLEOTIDE SEQUENCE</scope>
    <source>
        <strain evidence="10">BP6-180914</strain>
    </source>
</reference>
<dbReference type="GO" id="GO:0046316">
    <property type="term" value="F:gluconokinase activity"/>
    <property type="evidence" value="ECO:0007669"/>
    <property type="project" value="UniProtKB-EC"/>
</dbReference>
<gene>
    <name evidence="10" type="ORF">M8523_23890</name>
</gene>
<keyword evidence="5 9" id="KW-0547">Nucleotide-binding</keyword>
<keyword evidence="7 9" id="KW-0067">ATP-binding</keyword>
<sequence length="166" mass="17708">MGVSGSGKTTLGTDLAAALGTAFVDGDDLHPAANVEKMAAGTPLDDNDRWPWLDRVGGTLANRTAYPAGIVIACSALRRVYRDRIRAAATGPVAFIYLEAEEADMERRLRARPHHYMPASLVRSQFATLEPPSGETGVLVLQATAPAASNAERAAAWLKHTRLRSA</sequence>
<dbReference type="PANTHER" id="PTHR43442:SF3">
    <property type="entry name" value="GLUCONOKINASE-RELATED"/>
    <property type="match status" value="1"/>
</dbReference>
<dbReference type="InterPro" id="IPR027417">
    <property type="entry name" value="P-loop_NTPase"/>
</dbReference>
<dbReference type="Gene3D" id="3.40.50.300">
    <property type="entry name" value="P-loop containing nucleotide triphosphate hydrolases"/>
    <property type="match status" value="1"/>
</dbReference>
<evidence type="ECO:0000256" key="1">
    <source>
        <dbReference type="ARBA" id="ARBA00004761"/>
    </source>
</evidence>
<dbReference type="EC" id="2.7.1.12" evidence="3 9"/>
<protein>
    <recommendedName>
        <fullName evidence="3 9">Gluconokinase</fullName>
        <ecNumber evidence="3 9">2.7.1.12</ecNumber>
    </recommendedName>
</protein>
<dbReference type="AlphaFoldDB" id="A0AA41Z1D8"/>
<evidence type="ECO:0000256" key="7">
    <source>
        <dbReference type="ARBA" id="ARBA00022840"/>
    </source>
</evidence>
<dbReference type="InterPro" id="IPR006001">
    <property type="entry name" value="Therm_gnt_kin"/>
</dbReference>
<dbReference type="EMBL" id="JAMOIM010000020">
    <property type="protein sequence ID" value="MCW6511053.1"/>
    <property type="molecule type" value="Genomic_DNA"/>
</dbReference>
<dbReference type="SUPFAM" id="SSF52540">
    <property type="entry name" value="P-loop containing nucleoside triphosphate hydrolases"/>
    <property type="match status" value="1"/>
</dbReference>
<evidence type="ECO:0000256" key="5">
    <source>
        <dbReference type="ARBA" id="ARBA00022741"/>
    </source>
</evidence>
<dbReference type="CDD" id="cd02021">
    <property type="entry name" value="GntK"/>
    <property type="match status" value="1"/>
</dbReference>
<evidence type="ECO:0000256" key="3">
    <source>
        <dbReference type="ARBA" id="ARBA00012054"/>
    </source>
</evidence>
<keyword evidence="4 9" id="KW-0808">Transferase</keyword>
<evidence type="ECO:0000256" key="6">
    <source>
        <dbReference type="ARBA" id="ARBA00022777"/>
    </source>
</evidence>
<proteinExistence type="inferred from homology"/>
<evidence type="ECO:0000256" key="9">
    <source>
        <dbReference type="RuleBase" id="RU363066"/>
    </source>
</evidence>
<keyword evidence="11" id="KW-1185">Reference proteome</keyword>
<dbReference type="Pfam" id="PF13671">
    <property type="entry name" value="AAA_33"/>
    <property type="match status" value="1"/>
</dbReference>
<keyword evidence="6 9" id="KW-0418">Kinase</keyword>
<comment type="similarity">
    <text evidence="2 9">Belongs to the gluconokinase GntK/GntV family.</text>
</comment>
<dbReference type="PANTHER" id="PTHR43442">
    <property type="entry name" value="GLUCONOKINASE-RELATED"/>
    <property type="match status" value="1"/>
</dbReference>
<evidence type="ECO:0000256" key="2">
    <source>
        <dbReference type="ARBA" id="ARBA00008420"/>
    </source>
</evidence>
<dbReference type="GO" id="GO:0005975">
    <property type="term" value="P:carbohydrate metabolic process"/>
    <property type="evidence" value="ECO:0007669"/>
    <property type="project" value="InterPro"/>
</dbReference>
<dbReference type="Proteomes" id="UP001165667">
    <property type="component" value="Unassembled WGS sequence"/>
</dbReference>
<accession>A0AA41Z1D8</accession>
<organism evidence="10 11">
    <name type="scientific">Lichenifustis flavocetrariae</name>
    <dbReference type="NCBI Taxonomy" id="2949735"/>
    <lineage>
        <taxon>Bacteria</taxon>
        <taxon>Pseudomonadati</taxon>
        <taxon>Pseudomonadota</taxon>
        <taxon>Alphaproteobacteria</taxon>
        <taxon>Hyphomicrobiales</taxon>
        <taxon>Lichenihabitantaceae</taxon>
        <taxon>Lichenifustis</taxon>
    </lineage>
</organism>
<evidence type="ECO:0000313" key="10">
    <source>
        <dbReference type="EMBL" id="MCW6511053.1"/>
    </source>
</evidence>
<evidence type="ECO:0000256" key="8">
    <source>
        <dbReference type="ARBA" id="ARBA00048090"/>
    </source>
</evidence>